<reference evidence="3" key="1">
    <citation type="submission" date="2019-06" db="EMBL/GenBank/DDBJ databases">
        <title>Draft genome sequence of the griseofulvin-producing fungus Xylaria cubensis strain G536.</title>
        <authorList>
            <person name="Mead M.E."/>
            <person name="Raja H.A."/>
            <person name="Steenwyk J.L."/>
            <person name="Knowles S.L."/>
            <person name="Oberlies N.H."/>
            <person name="Rokas A."/>
        </authorList>
    </citation>
    <scope>NUCLEOTIDE SEQUENCE [LARGE SCALE GENOMIC DNA]</scope>
    <source>
        <strain evidence="3">G536</strain>
    </source>
</reference>
<feature type="transmembrane region" description="Helical" evidence="1">
    <location>
        <begin position="315"/>
        <end position="336"/>
    </location>
</feature>
<dbReference type="OrthoDB" id="10041630at2759"/>
<accession>A0A553I6R8</accession>
<evidence type="ECO:0008006" key="4">
    <source>
        <dbReference type="Google" id="ProtNLM"/>
    </source>
</evidence>
<feature type="transmembrane region" description="Helical" evidence="1">
    <location>
        <begin position="202"/>
        <end position="220"/>
    </location>
</feature>
<dbReference type="AlphaFoldDB" id="A0A553I6R8"/>
<proteinExistence type="predicted"/>
<keyword evidence="3" id="KW-1185">Reference proteome</keyword>
<comment type="caution">
    <text evidence="2">The sequence shown here is derived from an EMBL/GenBank/DDBJ whole genome shotgun (WGS) entry which is preliminary data.</text>
</comment>
<keyword evidence="1" id="KW-0812">Transmembrane</keyword>
<dbReference type="Proteomes" id="UP000319160">
    <property type="component" value="Unassembled WGS sequence"/>
</dbReference>
<keyword evidence="1" id="KW-0472">Membrane</keyword>
<feature type="transmembrane region" description="Helical" evidence="1">
    <location>
        <begin position="383"/>
        <end position="408"/>
    </location>
</feature>
<organism evidence="2 3">
    <name type="scientific">Xylaria flabelliformis</name>
    <dbReference type="NCBI Taxonomy" id="2512241"/>
    <lineage>
        <taxon>Eukaryota</taxon>
        <taxon>Fungi</taxon>
        <taxon>Dikarya</taxon>
        <taxon>Ascomycota</taxon>
        <taxon>Pezizomycotina</taxon>
        <taxon>Sordariomycetes</taxon>
        <taxon>Xylariomycetidae</taxon>
        <taxon>Xylariales</taxon>
        <taxon>Xylariaceae</taxon>
        <taxon>Xylaria</taxon>
    </lineage>
</organism>
<gene>
    <name evidence="2" type="ORF">FHL15_003031</name>
</gene>
<name>A0A553I6R8_9PEZI</name>
<feature type="transmembrane region" description="Helical" evidence="1">
    <location>
        <begin position="289"/>
        <end position="309"/>
    </location>
</feature>
<sequence length="474" mass="53866">MTNNYKEIDAASRRLEFVATSEFSGRWSVLGVSRCRGVMWHAMDELIRPDELIVWDLGLAKYDRWQDVVERRLVPAPNKGLIRPRQDRIGLGVAMAESNNNLKLDKDKVKEAFDLSNFDINAVLRGAQLTLVGAHRALQNPAIFTNSHYKQAAIAVGAGIAIRLAIAVPIIGIKVFVSILSYITDLDKASWDDSLVNGLDLIANHVLQMPLFLMTLMRYVTPTLDELFMDSLRWVDMTYVSKHKHENPDDLRDMYYPNLRQYKQKDGSTHSKSSAEAITMFLWRFARKAFISLAVFALSYVPYIGKLVLPAASFYTFNKAVGLGPAAVIFGTGIFLPKRYLVIFLQTYFASRSLMRELLEPYFARIHMNRDQKRNWFRSREGLLFGFGIGFYTLLRVPLLGVLIYGIAEASTAYLITKITDPPPPASATTQQQQQFVQSQQVWRNKHEFLDLSLANLDATPGERSKDDARRKEL</sequence>
<evidence type="ECO:0000256" key="1">
    <source>
        <dbReference type="SAM" id="Phobius"/>
    </source>
</evidence>
<evidence type="ECO:0000313" key="3">
    <source>
        <dbReference type="Proteomes" id="UP000319160"/>
    </source>
</evidence>
<dbReference type="EMBL" id="VFLP01000013">
    <property type="protein sequence ID" value="TRX95889.1"/>
    <property type="molecule type" value="Genomic_DNA"/>
</dbReference>
<evidence type="ECO:0000313" key="2">
    <source>
        <dbReference type="EMBL" id="TRX95889.1"/>
    </source>
</evidence>
<keyword evidence="1" id="KW-1133">Transmembrane helix</keyword>
<feature type="transmembrane region" description="Helical" evidence="1">
    <location>
        <begin position="160"/>
        <end position="182"/>
    </location>
</feature>
<dbReference type="PANTHER" id="PTHR38421:SF1">
    <property type="entry name" value="TRANSMEMBRANE PROTEIN"/>
    <property type="match status" value="1"/>
</dbReference>
<protein>
    <recommendedName>
        <fullName evidence="4">Transmembrane protein UsgS</fullName>
    </recommendedName>
</protein>
<dbReference type="PANTHER" id="PTHR38421">
    <property type="entry name" value="TRANSMEMBRANE PROTEIN USGS"/>
    <property type="match status" value="1"/>
</dbReference>